<evidence type="ECO:0000313" key="1">
    <source>
        <dbReference type="EMBL" id="KKL26139.1"/>
    </source>
</evidence>
<accession>A0A0F9BW77</accession>
<comment type="caution">
    <text evidence="1">The sequence shown here is derived from an EMBL/GenBank/DDBJ whole genome shotgun (WGS) entry which is preliminary data.</text>
</comment>
<protein>
    <submittedName>
        <fullName evidence="1">Uncharacterized protein</fullName>
    </submittedName>
</protein>
<dbReference type="EMBL" id="LAZR01035945">
    <property type="protein sequence ID" value="KKL26139.1"/>
    <property type="molecule type" value="Genomic_DNA"/>
</dbReference>
<name>A0A0F9BW77_9ZZZZ</name>
<dbReference type="AlphaFoldDB" id="A0A0F9BW77"/>
<organism evidence="1">
    <name type="scientific">marine sediment metagenome</name>
    <dbReference type="NCBI Taxonomy" id="412755"/>
    <lineage>
        <taxon>unclassified sequences</taxon>
        <taxon>metagenomes</taxon>
        <taxon>ecological metagenomes</taxon>
    </lineage>
</organism>
<proteinExistence type="predicted"/>
<sequence length="60" mass="7073">MRLRKTKKRIKYTITGKNDGFGAQYQAILSGIALCEYEKYKYKCKYEPIILMFLESAEVE</sequence>
<gene>
    <name evidence="1" type="ORF">LCGC14_2398300</name>
</gene>
<reference evidence="1" key="1">
    <citation type="journal article" date="2015" name="Nature">
        <title>Complex archaea that bridge the gap between prokaryotes and eukaryotes.</title>
        <authorList>
            <person name="Spang A."/>
            <person name="Saw J.H."/>
            <person name="Jorgensen S.L."/>
            <person name="Zaremba-Niedzwiedzka K."/>
            <person name="Martijn J."/>
            <person name="Lind A.E."/>
            <person name="van Eijk R."/>
            <person name="Schleper C."/>
            <person name="Guy L."/>
            <person name="Ettema T.J."/>
        </authorList>
    </citation>
    <scope>NUCLEOTIDE SEQUENCE</scope>
</reference>